<dbReference type="EMBL" id="CP036427">
    <property type="protein sequence ID" value="QDV39187.1"/>
    <property type="molecule type" value="Genomic_DNA"/>
</dbReference>
<feature type="region of interest" description="Disordered" evidence="1">
    <location>
        <begin position="22"/>
        <end position="43"/>
    </location>
</feature>
<dbReference type="OrthoDB" id="184858at2"/>
<sequence length="201" mass="21480" precursor="true">MNRRTAAWAMLVVLGPSGWAATARPQEQRQPPPPVVSPDVQEDRHVTFRLRADSADAVRLLGGDIPGIPDNGAMEKDGEGVWSLTLGPVPAGAYRYRFDVDGVPVADPENASTSQSNGTAWSLVVVPGSDLSDTRDVPHGAVAEVTYRSETLGRPRRMHVYTPPGYEEGATRTPSSTCSMAPRTATTRGRRSAARTPSSTT</sequence>
<keyword evidence="3" id="KW-0119">Carbohydrate metabolism</keyword>
<evidence type="ECO:0000313" key="3">
    <source>
        <dbReference type="EMBL" id="QDV39187.1"/>
    </source>
</evidence>
<dbReference type="KEGG" id="tpla:ElP_71510"/>
<feature type="signal peptide" evidence="2">
    <location>
        <begin position="1"/>
        <end position="20"/>
    </location>
</feature>
<protein>
    <submittedName>
        <fullName evidence="3">Endo-1,4-beta-xylanase/feruloyl esterase</fullName>
    </submittedName>
</protein>
<evidence type="ECO:0000256" key="2">
    <source>
        <dbReference type="SAM" id="SignalP"/>
    </source>
</evidence>
<dbReference type="RefSeq" id="WP_145279386.1">
    <property type="nucleotide sequence ID" value="NZ_CP036427.1"/>
</dbReference>
<keyword evidence="3" id="KW-0326">Glycosidase</keyword>
<evidence type="ECO:0000313" key="4">
    <source>
        <dbReference type="Proteomes" id="UP000317835"/>
    </source>
</evidence>
<dbReference type="InterPro" id="IPR013783">
    <property type="entry name" value="Ig-like_fold"/>
</dbReference>
<keyword evidence="3" id="KW-0624">Polysaccharide degradation</keyword>
<dbReference type="Gene3D" id="3.40.50.1820">
    <property type="entry name" value="alpha/beta hydrolase"/>
    <property type="match status" value="1"/>
</dbReference>
<dbReference type="CDD" id="cd11294">
    <property type="entry name" value="E_set_Esterase_like_N"/>
    <property type="match status" value="1"/>
</dbReference>
<name>A0A518HEB6_9BACT</name>
<organism evidence="3 4">
    <name type="scientific">Tautonia plasticadhaerens</name>
    <dbReference type="NCBI Taxonomy" id="2527974"/>
    <lineage>
        <taxon>Bacteria</taxon>
        <taxon>Pseudomonadati</taxon>
        <taxon>Planctomycetota</taxon>
        <taxon>Planctomycetia</taxon>
        <taxon>Isosphaerales</taxon>
        <taxon>Isosphaeraceae</taxon>
        <taxon>Tautonia</taxon>
    </lineage>
</organism>
<keyword evidence="4" id="KW-1185">Reference proteome</keyword>
<gene>
    <name evidence="3" type="ORF">ElP_71510</name>
</gene>
<feature type="region of interest" description="Disordered" evidence="1">
    <location>
        <begin position="154"/>
        <end position="201"/>
    </location>
</feature>
<accession>A0A518HEB6</accession>
<dbReference type="InterPro" id="IPR014756">
    <property type="entry name" value="Ig_E-set"/>
</dbReference>
<dbReference type="GO" id="GO:0045493">
    <property type="term" value="P:xylan catabolic process"/>
    <property type="evidence" value="ECO:0007669"/>
    <property type="project" value="UniProtKB-KW"/>
</dbReference>
<keyword evidence="3" id="KW-0858">Xylan degradation</keyword>
<evidence type="ECO:0000256" key="1">
    <source>
        <dbReference type="SAM" id="MobiDB-lite"/>
    </source>
</evidence>
<geneLocation type="plasmid" evidence="4">
    <name>pelp_1</name>
</geneLocation>
<dbReference type="Proteomes" id="UP000317835">
    <property type="component" value="Plasmid pElP_1"/>
</dbReference>
<dbReference type="SUPFAM" id="SSF81296">
    <property type="entry name" value="E set domains"/>
    <property type="match status" value="1"/>
</dbReference>
<keyword evidence="3" id="KW-0614">Plasmid</keyword>
<dbReference type="GO" id="GO:0016798">
    <property type="term" value="F:hydrolase activity, acting on glycosyl bonds"/>
    <property type="evidence" value="ECO:0007669"/>
    <property type="project" value="UniProtKB-KW"/>
</dbReference>
<dbReference type="Gene3D" id="2.60.40.10">
    <property type="entry name" value="Immunoglobulins"/>
    <property type="match status" value="1"/>
</dbReference>
<keyword evidence="3" id="KW-0378">Hydrolase</keyword>
<feature type="chain" id="PRO_5022197100" evidence="2">
    <location>
        <begin position="21"/>
        <end position="201"/>
    </location>
</feature>
<reference evidence="3 4" key="1">
    <citation type="submission" date="2019-02" db="EMBL/GenBank/DDBJ databases">
        <title>Deep-cultivation of Planctomycetes and their phenomic and genomic characterization uncovers novel biology.</title>
        <authorList>
            <person name="Wiegand S."/>
            <person name="Jogler M."/>
            <person name="Boedeker C."/>
            <person name="Pinto D."/>
            <person name="Vollmers J."/>
            <person name="Rivas-Marin E."/>
            <person name="Kohn T."/>
            <person name="Peeters S.H."/>
            <person name="Heuer A."/>
            <person name="Rast P."/>
            <person name="Oberbeckmann S."/>
            <person name="Bunk B."/>
            <person name="Jeske O."/>
            <person name="Meyerdierks A."/>
            <person name="Storesund J.E."/>
            <person name="Kallscheuer N."/>
            <person name="Luecker S."/>
            <person name="Lage O.M."/>
            <person name="Pohl T."/>
            <person name="Merkel B.J."/>
            <person name="Hornburger P."/>
            <person name="Mueller R.-W."/>
            <person name="Bruemmer F."/>
            <person name="Labrenz M."/>
            <person name="Spormann A.M."/>
            <person name="Op den Camp H."/>
            <person name="Overmann J."/>
            <person name="Amann R."/>
            <person name="Jetten M.S.M."/>
            <person name="Mascher T."/>
            <person name="Medema M.H."/>
            <person name="Devos D.P."/>
            <person name="Kaster A.-K."/>
            <person name="Ovreas L."/>
            <person name="Rohde M."/>
            <person name="Galperin M.Y."/>
            <person name="Jogler C."/>
        </authorList>
    </citation>
    <scope>NUCLEOTIDE SEQUENCE [LARGE SCALE GENOMIC DNA]</scope>
    <source>
        <strain evidence="3 4">ElP</strain>
        <plasmid evidence="4">pelp_1</plasmid>
    </source>
</reference>
<proteinExistence type="predicted"/>
<keyword evidence="2" id="KW-0732">Signal</keyword>
<dbReference type="InterPro" id="IPR029058">
    <property type="entry name" value="AB_hydrolase_fold"/>
</dbReference>
<dbReference type="AlphaFoldDB" id="A0A518HEB6"/>